<dbReference type="AlphaFoldDB" id="A0A2T7NVA6"/>
<feature type="compositionally biased region" description="Basic and acidic residues" evidence="1">
    <location>
        <begin position="141"/>
        <end position="152"/>
    </location>
</feature>
<gene>
    <name evidence="2" type="ORF">C0Q70_15607</name>
</gene>
<dbReference type="EMBL" id="PZQS01000009">
    <property type="protein sequence ID" value="PVD25109.1"/>
    <property type="molecule type" value="Genomic_DNA"/>
</dbReference>
<feature type="compositionally biased region" description="Basic and acidic residues" evidence="1">
    <location>
        <begin position="123"/>
        <end position="132"/>
    </location>
</feature>
<sequence>MEKCALSCMERKRENESAIEKAMRKTEETERSVTIQSVSPLSLFSPEIRSPGSPINKTCMYWSTFNGSALVHRRRRAPEHTHTEKDRNCELLWQLAKSASPKSAEVIRSPDRDFRGIQVPRDTLTRTDVSEVREEEEEEGERWRSEKEGVLR</sequence>
<protein>
    <submittedName>
        <fullName evidence="2">Uncharacterized protein</fullName>
    </submittedName>
</protein>
<dbReference type="Proteomes" id="UP000245119">
    <property type="component" value="Linkage Group LG9"/>
</dbReference>
<proteinExistence type="predicted"/>
<comment type="caution">
    <text evidence="2">The sequence shown here is derived from an EMBL/GenBank/DDBJ whole genome shotgun (WGS) entry which is preliminary data.</text>
</comment>
<name>A0A2T7NVA6_POMCA</name>
<organism evidence="2 3">
    <name type="scientific">Pomacea canaliculata</name>
    <name type="common">Golden apple snail</name>
    <dbReference type="NCBI Taxonomy" id="400727"/>
    <lineage>
        <taxon>Eukaryota</taxon>
        <taxon>Metazoa</taxon>
        <taxon>Spiralia</taxon>
        <taxon>Lophotrochozoa</taxon>
        <taxon>Mollusca</taxon>
        <taxon>Gastropoda</taxon>
        <taxon>Caenogastropoda</taxon>
        <taxon>Architaenioglossa</taxon>
        <taxon>Ampullarioidea</taxon>
        <taxon>Ampullariidae</taxon>
        <taxon>Pomacea</taxon>
    </lineage>
</organism>
<evidence type="ECO:0000256" key="1">
    <source>
        <dbReference type="SAM" id="MobiDB-lite"/>
    </source>
</evidence>
<evidence type="ECO:0000313" key="3">
    <source>
        <dbReference type="Proteomes" id="UP000245119"/>
    </source>
</evidence>
<accession>A0A2T7NVA6</accession>
<evidence type="ECO:0000313" key="2">
    <source>
        <dbReference type="EMBL" id="PVD25109.1"/>
    </source>
</evidence>
<keyword evidence="3" id="KW-1185">Reference proteome</keyword>
<reference evidence="2 3" key="1">
    <citation type="submission" date="2018-04" db="EMBL/GenBank/DDBJ databases">
        <title>The genome of golden apple snail Pomacea canaliculata provides insight into stress tolerance and invasive adaptation.</title>
        <authorList>
            <person name="Liu C."/>
            <person name="Liu B."/>
            <person name="Ren Y."/>
            <person name="Zhang Y."/>
            <person name="Wang H."/>
            <person name="Li S."/>
            <person name="Jiang F."/>
            <person name="Yin L."/>
            <person name="Zhang G."/>
            <person name="Qian W."/>
            <person name="Fan W."/>
        </authorList>
    </citation>
    <scope>NUCLEOTIDE SEQUENCE [LARGE SCALE GENOMIC DNA]</scope>
    <source>
        <strain evidence="2">SZHN2017</strain>
        <tissue evidence="2">Muscle</tissue>
    </source>
</reference>
<feature type="region of interest" description="Disordered" evidence="1">
    <location>
        <begin position="102"/>
        <end position="152"/>
    </location>
</feature>